<evidence type="ECO:0000256" key="2">
    <source>
        <dbReference type="ARBA" id="ARBA00022676"/>
    </source>
</evidence>
<dbReference type="EMBL" id="DTQM01000231">
    <property type="protein sequence ID" value="HGC43944.1"/>
    <property type="molecule type" value="Genomic_DNA"/>
</dbReference>
<keyword evidence="2" id="KW-0328">Glycosyltransferase</keyword>
<evidence type="ECO:0000256" key="1">
    <source>
        <dbReference type="ARBA" id="ARBA00006739"/>
    </source>
</evidence>
<dbReference type="Gene3D" id="3.90.550.10">
    <property type="entry name" value="Spore Coat Polysaccharide Biosynthesis Protein SpsA, Chain A"/>
    <property type="match status" value="1"/>
</dbReference>
<comment type="similarity">
    <text evidence="1">Belongs to the glycosyltransferase 2 family.</text>
</comment>
<proteinExistence type="inferred from homology"/>
<dbReference type="AlphaFoldDB" id="A0A8J4HBP5"/>
<evidence type="ECO:0000259" key="4">
    <source>
        <dbReference type="Pfam" id="PF00535"/>
    </source>
</evidence>
<comment type="caution">
    <text evidence="5">The sequence shown here is derived from an EMBL/GenBank/DDBJ whole genome shotgun (WGS) entry which is preliminary data.</text>
</comment>
<dbReference type="SUPFAM" id="SSF53448">
    <property type="entry name" value="Nucleotide-diphospho-sugar transferases"/>
    <property type="match status" value="1"/>
</dbReference>
<sequence length="305" mass="33093">MSGRVAVLLAAYQGARFLPAQLQSLAEQTYPDWALYWRDDGSSDATPALLGAFRARPSHAICDAPGRLGAAGNFFHLLRAALAEPDMAYFAFCDQDDVWHADKLARAVARLGGLPAARPALYCARAILVDAALRPLGETPRLRRAPGFPAALTQNIAIGCTIVLNRAAAELVAASRPPAETLHDWWSYLLVSAAGGAVLADPAPVLAYRQHRENAIGARPSLPGRAFGAMRRGRAAFVAQFRAHLAGLGENRALLPEPRRAEIAALAAALARRRRRRLALLFWPGLKRQTALETLVFRLWLFATR</sequence>
<evidence type="ECO:0000313" key="5">
    <source>
        <dbReference type="EMBL" id="HGC43944.1"/>
    </source>
</evidence>
<dbReference type="InterPro" id="IPR029044">
    <property type="entry name" value="Nucleotide-diphossugar_trans"/>
</dbReference>
<dbReference type="CDD" id="cd04196">
    <property type="entry name" value="GT_2_like_d"/>
    <property type="match status" value="1"/>
</dbReference>
<dbReference type="InterPro" id="IPR050834">
    <property type="entry name" value="Glycosyltransf_2"/>
</dbReference>
<dbReference type="GO" id="GO:0016757">
    <property type="term" value="F:glycosyltransferase activity"/>
    <property type="evidence" value="ECO:0007669"/>
    <property type="project" value="UniProtKB-KW"/>
</dbReference>
<evidence type="ECO:0000256" key="3">
    <source>
        <dbReference type="ARBA" id="ARBA00022679"/>
    </source>
</evidence>
<gene>
    <name evidence="5" type="ORF">ENY07_12105</name>
</gene>
<dbReference type="PANTHER" id="PTHR43685">
    <property type="entry name" value="GLYCOSYLTRANSFERASE"/>
    <property type="match status" value="1"/>
</dbReference>
<name>A0A8J4HBP5_9PROT</name>
<protein>
    <submittedName>
        <fullName evidence="5">Glycosyltransferase family 2 protein</fullName>
    </submittedName>
</protein>
<dbReference type="InterPro" id="IPR001173">
    <property type="entry name" value="Glyco_trans_2-like"/>
</dbReference>
<keyword evidence="3" id="KW-0808">Transferase</keyword>
<feature type="domain" description="Glycosyltransferase 2-like" evidence="4">
    <location>
        <begin position="7"/>
        <end position="113"/>
    </location>
</feature>
<dbReference type="PANTHER" id="PTHR43685:SF5">
    <property type="entry name" value="GLYCOSYLTRANSFERASE EPSE-RELATED"/>
    <property type="match status" value="1"/>
</dbReference>
<accession>A0A8J4HBP5</accession>
<organism evidence="5">
    <name type="scientific">Acidicaldus sp</name>
    <dbReference type="NCBI Taxonomy" id="1872105"/>
    <lineage>
        <taxon>Bacteria</taxon>
        <taxon>Pseudomonadati</taxon>
        <taxon>Pseudomonadota</taxon>
        <taxon>Alphaproteobacteria</taxon>
        <taxon>Acetobacterales</taxon>
        <taxon>Acetobacteraceae</taxon>
        <taxon>Acidicaldus</taxon>
    </lineage>
</organism>
<dbReference type="Pfam" id="PF00535">
    <property type="entry name" value="Glycos_transf_2"/>
    <property type="match status" value="1"/>
</dbReference>
<reference evidence="5" key="1">
    <citation type="journal article" date="2020" name="mSystems">
        <title>Genome- and Community-Level Interaction Insights into Carbon Utilization and Element Cycling Functions of Hydrothermarchaeota in Hydrothermal Sediment.</title>
        <authorList>
            <person name="Zhou Z."/>
            <person name="Liu Y."/>
            <person name="Xu W."/>
            <person name="Pan J."/>
            <person name="Luo Z.H."/>
            <person name="Li M."/>
        </authorList>
    </citation>
    <scope>NUCLEOTIDE SEQUENCE</scope>
    <source>
        <strain evidence="5">SpSt-997</strain>
    </source>
</reference>